<dbReference type="InterPro" id="IPR013324">
    <property type="entry name" value="RNA_pol_sigma_r3/r4-like"/>
</dbReference>
<dbReference type="PANTHER" id="PTHR43133:SF8">
    <property type="entry name" value="RNA POLYMERASE SIGMA FACTOR HI_1459-RELATED"/>
    <property type="match status" value="1"/>
</dbReference>
<evidence type="ECO:0000259" key="6">
    <source>
        <dbReference type="Pfam" id="PF04542"/>
    </source>
</evidence>
<dbReference type="InterPro" id="IPR013325">
    <property type="entry name" value="RNA_pol_sigma_r2"/>
</dbReference>
<sequence>MPHCVFATAVDRAKRVIQPPVHDGDLVTRFAASGDPDAFAHLVRKHGPMVLRVCHRITRHRQDAEDAFQATFLVLARKAGTVNPAGAVAGWLFGVAVNAAREARKRSARRAARETLVATTPETGRCEPEPDFDRRAAVAEALAGLAEPYRSLVVACDLQGEPQATAARRLGVPVGTVYSRLSTARRRLAGRLSLRGISAATAVAALAALVPTATALPPPSDCLPHDVTELAEAIMTRGFALRWKLAACVLLVGVAVGLADEVPKPAPAPADARAPRAADESRLVLGVAGQVRFLKPDGTEVSRLTGTEVIRAGADLPTRSRSFNDFRSAAPTRPAAETFAPCGRVAPDGRLPIGTRKGLYLLTPGNPPVVTPVKAAKGDQALFASGDVPTIVAWSRDGKRAIGHRTTQALFSAPVDEHVLIDLAAGTTTELNLPKNHKVVDWSADGWFLTIGVDRHGFSKGWAIKRQTVCKMSADGQTSDALASYSFDGDWSRPTEFLPGGASSNGAALSPDGKRVACLVATSVPIQVGAKSVPHRGIKLCVLDLANKARAAVVFEEPGKCVGETKISYFPNGVRWSPDGSRIGFLCNHWEFGTLPVTN</sequence>
<keyword evidence="2" id="KW-0805">Transcription regulation</keyword>
<dbReference type="InterPro" id="IPR007627">
    <property type="entry name" value="RNA_pol_sigma70_r2"/>
</dbReference>
<dbReference type="Gene3D" id="2.120.10.30">
    <property type="entry name" value="TolB, C-terminal domain"/>
    <property type="match status" value="1"/>
</dbReference>
<dbReference type="SUPFAM" id="SSF82171">
    <property type="entry name" value="DPP6 N-terminal domain-like"/>
    <property type="match status" value="1"/>
</dbReference>
<dbReference type="InterPro" id="IPR014284">
    <property type="entry name" value="RNA_pol_sigma-70_dom"/>
</dbReference>
<evidence type="ECO:0000256" key="5">
    <source>
        <dbReference type="ARBA" id="ARBA00023163"/>
    </source>
</evidence>
<comment type="similarity">
    <text evidence="1">Belongs to the sigma-70 factor family. ECF subfamily.</text>
</comment>
<proteinExistence type="inferred from homology"/>
<feature type="domain" description="RNA polymerase sigma factor 70 region 4 type 2" evidence="7">
    <location>
        <begin position="136"/>
        <end position="188"/>
    </location>
</feature>
<feature type="domain" description="RNA polymerase sigma-70 region 2" evidence="6">
    <location>
        <begin position="42"/>
        <end position="109"/>
    </location>
</feature>
<keyword evidence="3" id="KW-0731">Sigma factor</keyword>
<dbReference type="SUPFAM" id="SSF88659">
    <property type="entry name" value="Sigma3 and sigma4 domains of RNA polymerase sigma factors"/>
    <property type="match status" value="1"/>
</dbReference>
<dbReference type="InterPro" id="IPR011042">
    <property type="entry name" value="6-blade_b-propeller_TolB-like"/>
</dbReference>
<dbReference type="Gene3D" id="1.10.1740.10">
    <property type="match status" value="1"/>
</dbReference>
<dbReference type="GO" id="GO:0003677">
    <property type="term" value="F:DNA binding"/>
    <property type="evidence" value="ECO:0007669"/>
    <property type="project" value="UniProtKB-KW"/>
</dbReference>
<keyword evidence="5" id="KW-0804">Transcription</keyword>
<dbReference type="Proteomes" id="UP000503447">
    <property type="component" value="Chromosome"/>
</dbReference>
<dbReference type="Pfam" id="PF08281">
    <property type="entry name" value="Sigma70_r4_2"/>
    <property type="match status" value="1"/>
</dbReference>
<dbReference type="CDD" id="cd06171">
    <property type="entry name" value="Sigma70_r4"/>
    <property type="match status" value="1"/>
</dbReference>
<name>A0A6M5YRQ1_9BACT</name>
<dbReference type="AlphaFoldDB" id="A0A6M5YRQ1"/>
<dbReference type="RefSeq" id="WP_171472262.1">
    <property type="nucleotide sequence ID" value="NZ_CP053452.2"/>
</dbReference>
<organism evidence="8 9">
    <name type="scientific">Frigoriglobus tundricola</name>
    <dbReference type="NCBI Taxonomy" id="2774151"/>
    <lineage>
        <taxon>Bacteria</taxon>
        <taxon>Pseudomonadati</taxon>
        <taxon>Planctomycetota</taxon>
        <taxon>Planctomycetia</taxon>
        <taxon>Gemmatales</taxon>
        <taxon>Gemmataceae</taxon>
        <taxon>Frigoriglobus</taxon>
    </lineage>
</organism>
<protein>
    <recommendedName>
        <fullName evidence="10">ECF RNA polymerase sigma factor SigE</fullName>
    </recommendedName>
</protein>
<evidence type="ECO:0000256" key="4">
    <source>
        <dbReference type="ARBA" id="ARBA00023125"/>
    </source>
</evidence>
<dbReference type="SUPFAM" id="SSF88946">
    <property type="entry name" value="Sigma2 domain of RNA polymerase sigma factors"/>
    <property type="match status" value="1"/>
</dbReference>
<evidence type="ECO:0000313" key="9">
    <source>
        <dbReference type="Proteomes" id="UP000503447"/>
    </source>
</evidence>
<dbReference type="InterPro" id="IPR039425">
    <property type="entry name" value="RNA_pol_sigma-70-like"/>
</dbReference>
<gene>
    <name evidence="8" type="ORF">FTUN_4294</name>
</gene>
<accession>A0A6M5YRQ1</accession>
<dbReference type="Gene3D" id="1.10.10.10">
    <property type="entry name" value="Winged helix-like DNA-binding domain superfamily/Winged helix DNA-binding domain"/>
    <property type="match status" value="1"/>
</dbReference>
<dbReference type="PANTHER" id="PTHR43133">
    <property type="entry name" value="RNA POLYMERASE ECF-TYPE SIGMA FACTO"/>
    <property type="match status" value="1"/>
</dbReference>
<dbReference type="GO" id="GO:0016987">
    <property type="term" value="F:sigma factor activity"/>
    <property type="evidence" value="ECO:0007669"/>
    <property type="project" value="UniProtKB-KW"/>
</dbReference>
<keyword evidence="4" id="KW-0238">DNA-binding</keyword>
<dbReference type="EMBL" id="CP053452">
    <property type="protein sequence ID" value="QJW96735.1"/>
    <property type="molecule type" value="Genomic_DNA"/>
</dbReference>
<evidence type="ECO:0000256" key="1">
    <source>
        <dbReference type="ARBA" id="ARBA00010641"/>
    </source>
</evidence>
<dbReference type="Pfam" id="PF04542">
    <property type="entry name" value="Sigma70_r2"/>
    <property type="match status" value="1"/>
</dbReference>
<evidence type="ECO:0008006" key="10">
    <source>
        <dbReference type="Google" id="ProtNLM"/>
    </source>
</evidence>
<dbReference type="GO" id="GO:0006352">
    <property type="term" value="P:DNA-templated transcription initiation"/>
    <property type="evidence" value="ECO:0007669"/>
    <property type="project" value="InterPro"/>
</dbReference>
<keyword evidence="9" id="KW-1185">Reference proteome</keyword>
<reference evidence="9" key="1">
    <citation type="submission" date="2020-05" db="EMBL/GenBank/DDBJ databases">
        <title>Frigoriglobus tundricola gen. nov., sp. nov., a psychrotolerant cellulolytic planctomycete of the family Gemmataceae with two divergent copies of 16S rRNA gene.</title>
        <authorList>
            <person name="Kulichevskaya I.S."/>
            <person name="Ivanova A.A."/>
            <person name="Naumoff D.G."/>
            <person name="Beletsky A.V."/>
            <person name="Rijpstra W.I.C."/>
            <person name="Sinninghe Damste J.S."/>
            <person name="Mardanov A.V."/>
            <person name="Ravin N.V."/>
            <person name="Dedysh S.N."/>
        </authorList>
    </citation>
    <scope>NUCLEOTIDE SEQUENCE [LARGE SCALE GENOMIC DNA]</scope>
    <source>
        <strain evidence="9">PL17</strain>
    </source>
</reference>
<dbReference type="InterPro" id="IPR036388">
    <property type="entry name" value="WH-like_DNA-bd_sf"/>
</dbReference>
<evidence type="ECO:0000256" key="2">
    <source>
        <dbReference type="ARBA" id="ARBA00023015"/>
    </source>
</evidence>
<evidence type="ECO:0000259" key="7">
    <source>
        <dbReference type="Pfam" id="PF08281"/>
    </source>
</evidence>
<evidence type="ECO:0000256" key="3">
    <source>
        <dbReference type="ARBA" id="ARBA00023082"/>
    </source>
</evidence>
<dbReference type="NCBIfam" id="TIGR02937">
    <property type="entry name" value="sigma70-ECF"/>
    <property type="match status" value="1"/>
</dbReference>
<dbReference type="InterPro" id="IPR013249">
    <property type="entry name" value="RNA_pol_sigma70_r4_t2"/>
</dbReference>
<evidence type="ECO:0000313" key="8">
    <source>
        <dbReference type="EMBL" id="QJW96735.1"/>
    </source>
</evidence>
<dbReference type="KEGG" id="ftj:FTUN_4294"/>